<proteinExistence type="predicted"/>
<evidence type="ECO:0000259" key="3">
    <source>
        <dbReference type="PROSITE" id="PS51186"/>
    </source>
</evidence>
<dbReference type="CDD" id="cd04301">
    <property type="entry name" value="NAT_SF"/>
    <property type="match status" value="1"/>
</dbReference>
<gene>
    <name evidence="4" type="ORF">PEPMIC_00160</name>
</gene>
<dbReference type="HOGENOM" id="CLU_013985_19_1_9"/>
<evidence type="ECO:0000256" key="2">
    <source>
        <dbReference type="ARBA" id="ARBA00023315"/>
    </source>
</evidence>
<dbReference type="Pfam" id="PF00583">
    <property type="entry name" value="Acetyltransf_1"/>
    <property type="match status" value="1"/>
</dbReference>
<dbReference type="GO" id="GO:0016747">
    <property type="term" value="F:acyltransferase activity, transferring groups other than amino-acyl groups"/>
    <property type="evidence" value="ECO:0007669"/>
    <property type="project" value="InterPro"/>
</dbReference>
<reference evidence="4 5" key="1">
    <citation type="submission" date="2007-09" db="EMBL/GenBank/DDBJ databases">
        <title>Draft genome sequence of Peptostreptococcus micros (ATCC 33270).</title>
        <authorList>
            <person name="Sudarsanam P."/>
            <person name="Ley R."/>
            <person name="Guruge J."/>
            <person name="Turnbaugh P.J."/>
            <person name="Mahowald M."/>
            <person name="Liep D."/>
            <person name="Gordon J."/>
        </authorList>
    </citation>
    <scope>NUCLEOTIDE SEQUENCE [LARGE SCALE GENOMIC DNA]</scope>
    <source>
        <strain evidence="4 5">ATCC 33270</strain>
    </source>
</reference>
<evidence type="ECO:0000313" key="5">
    <source>
        <dbReference type="Proteomes" id="UP000003162"/>
    </source>
</evidence>
<dbReference type="InterPro" id="IPR016181">
    <property type="entry name" value="Acyl_CoA_acyltransferase"/>
</dbReference>
<dbReference type="Gene3D" id="3.40.630.30">
    <property type="match status" value="1"/>
</dbReference>
<evidence type="ECO:0000313" key="4">
    <source>
        <dbReference type="EMBL" id="EDP24716.1"/>
    </source>
</evidence>
<dbReference type="eggNOG" id="COG0456">
    <property type="taxonomic scope" value="Bacteria"/>
</dbReference>
<dbReference type="AlphaFoldDB" id="A8SIN8"/>
<keyword evidence="1 4" id="KW-0808">Transferase</keyword>
<feature type="domain" description="N-acetyltransferase" evidence="3">
    <location>
        <begin position="9"/>
        <end position="169"/>
    </location>
</feature>
<dbReference type="Proteomes" id="UP000003162">
    <property type="component" value="Unassembled WGS sequence"/>
</dbReference>
<name>A8SIN8_9FIRM</name>
<accession>A8SIN8</accession>
<dbReference type="PANTHER" id="PTHR43072:SF51">
    <property type="entry name" value="ABC SUPERFAMILY TRANSPORT PROTEIN"/>
    <property type="match status" value="1"/>
</dbReference>
<reference evidence="4 5" key="2">
    <citation type="submission" date="2007-09" db="EMBL/GenBank/DDBJ databases">
        <authorList>
            <person name="Fulton L."/>
            <person name="Clifton S."/>
            <person name="Fulton B."/>
            <person name="Xu J."/>
            <person name="Minx P."/>
            <person name="Pepin K.H."/>
            <person name="Johnson M."/>
            <person name="Thiruvilangam P."/>
            <person name="Bhonagiri V."/>
            <person name="Nash W.E."/>
            <person name="Mardis E.R."/>
            <person name="Wilson R.K."/>
        </authorList>
    </citation>
    <scope>NUCLEOTIDE SEQUENCE [LARGE SCALE GENOMIC DNA]</scope>
    <source>
        <strain evidence="4 5">ATCC 33270</strain>
    </source>
</reference>
<sequence length="169" mass="20027">MKLKMEIIMEIRRLIDTDVREFYNCLKIIDSETNFMMFEPDERVWNEEKLVKILKDENNLFLGAVEDDKIVGFLSAERGAFRRIKHTAYIVIGIQKDYHNRKIGTKLFQMLGDWAVKNKIIRLELTVECENVSAIKLYEKMGFSIEGTKKKTMYVNGKYVDEYMMSKIF</sequence>
<dbReference type="EMBL" id="ABEE02000014">
    <property type="protein sequence ID" value="EDP24716.1"/>
    <property type="molecule type" value="Genomic_DNA"/>
</dbReference>
<evidence type="ECO:0000256" key="1">
    <source>
        <dbReference type="ARBA" id="ARBA00022679"/>
    </source>
</evidence>
<dbReference type="PROSITE" id="PS51186">
    <property type="entry name" value="GNAT"/>
    <property type="match status" value="1"/>
</dbReference>
<dbReference type="InterPro" id="IPR000182">
    <property type="entry name" value="GNAT_dom"/>
</dbReference>
<keyword evidence="2" id="KW-0012">Acyltransferase</keyword>
<protein>
    <submittedName>
        <fullName evidence="4">Acetyltransferase, GNAT family</fullName>
    </submittedName>
</protein>
<comment type="caution">
    <text evidence="4">The sequence shown here is derived from an EMBL/GenBank/DDBJ whole genome shotgun (WGS) entry which is preliminary data.</text>
</comment>
<dbReference type="PANTHER" id="PTHR43072">
    <property type="entry name" value="N-ACETYLTRANSFERASE"/>
    <property type="match status" value="1"/>
</dbReference>
<dbReference type="SUPFAM" id="SSF55729">
    <property type="entry name" value="Acyl-CoA N-acyltransferases (Nat)"/>
    <property type="match status" value="1"/>
</dbReference>
<organism evidence="4 5">
    <name type="scientific">Parvimonas micra ATCC 33270</name>
    <dbReference type="NCBI Taxonomy" id="411465"/>
    <lineage>
        <taxon>Bacteria</taxon>
        <taxon>Bacillati</taxon>
        <taxon>Bacillota</taxon>
        <taxon>Tissierellia</taxon>
        <taxon>Tissierellales</taxon>
        <taxon>Peptoniphilaceae</taxon>
        <taxon>Parvimonas</taxon>
    </lineage>
</organism>